<dbReference type="Gene3D" id="3.40.50.1820">
    <property type="entry name" value="alpha/beta hydrolase"/>
    <property type="match status" value="1"/>
</dbReference>
<dbReference type="InterPro" id="IPR029058">
    <property type="entry name" value="AB_hydrolase_fold"/>
</dbReference>
<name>A0ABX1QZW1_9ALTE</name>
<dbReference type="Proteomes" id="UP000709336">
    <property type="component" value="Unassembled WGS sequence"/>
</dbReference>
<comment type="caution">
    <text evidence="2">The sequence shown here is derived from an EMBL/GenBank/DDBJ whole genome shotgun (WGS) entry which is preliminary data.</text>
</comment>
<dbReference type="InterPro" id="IPR000073">
    <property type="entry name" value="AB_hydrolase_1"/>
</dbReference>
<protein>
    <submittedName>
        <fullName evidence="2">Alpha/beta hydrolase</fullName>
    </submittedName>
</protein>
<keyword evidence="3" id="KW-1185">Reference proteome</keyword>
<dbReference type="InterPro" id="IPR050266">
    <property type="entry name" value="AB_hydrolase_sf"/>
</dbReference>
<dbReference type="SUPFAM" id="SSF53474">
    <property type="entry name" value="alpha/beta-Hydrolases"/>
    <property type="match status" value="1"/>
</dbReference>
<dbReference type="Pfam" id="PF12697">
    <property type="entry name" value="Abhydrolase_6"/>
    <property type="match status" value="1"/>
</dbReference>
<proteinExistence type="predicted"/>
<keyword evidence="2" id="KW-0378">Hydrolase</keyword>
<sequence length="275" mass="30747">MNQNENTVSIQFVHANGFPLGSYRTLINALPPHFQISGKEKFGHEPHLPVSNNWPYIVQELIEHIGMHSAANERVYLVGHSFGAVISYMAACQMPQKVAGLMMLDPPLVTGWRSYLIKLLKKTPLIDKITPAGLAKTRNTQWSSTTDIVDYFSNKALFVNMDKRCIEDYVSSATQTSQHCTQLTFRHDIEAAIFRNVADNLDRFAGKLACPALLVTGESSTVCMPAMRDLFIKQNQLAHVVAPGGHMFPLEYPEQTAKLIEDTLNRWRYGAIGQG</sequence>
<feature type="domain" description="AB hydrolase-1" evidence="1">
    <location>
        <begin position="60"/>
        <end position="258"/>
    </location>
</feature>
<accession>A0ABX1QZW1</accession>
<dbReference type="EMBL" id="JAATNW010000001">
    <property type="protein sequence ID" value="NMH58737.1"/>
    <property type="molecule type" value="Genomic_DNA"/>
</dbReference>
<organism evidence="2 3">
    <name type="scientific">Alteromonas ponticola</name>
    <dbReference type="NCBI Taxonomy" id="2720613"/>
    <lineage>
        <taxon>Bacteria</taxon>
        <taxon>Pseudomonadati</taxon>
        <taxon>Pseudomonadota</taxon>
        <taxon>Gammaproteobacteria</taxon>
        <taxon>Alteromonadales</taxon>
        <taxon>Alteromonadaceae</taxon>
        <taxon>Alteromonas/Salinimonas group</taxon>
        <taxon>Alteromonas</taxon>
    </lineage>
</organism>
<reference evidence="2 3" key="1">
    <citation type="submission" date="2020-03" db="EMBL/GenBank/DDBJ databases">
        <title>Alteromonas ponticola sp. nov., isolated from seawater.</title>
        <authorList>
            <person name="Yoon J.-H."/>
            <person name="Kim Y.-O."/>
        </authorList>
    </citation>
    <scope>NUCLEOTIDE SEQUENCE [LARGE SCALE GENOMIC DNA]</scope>
    <source>
        <strain evidence="2 3">MYP5</strain>
    </source>
</reference>
<dbReference type="PANTHER" id="PTHR43798">
    <property type="entry name" value="MONOACYLGLYCEROL LIPASE"/>
    <property type="match status" value="1"/>
</dbReference>
<dbReference type="PANTHER" id="PTHR43798:SF33">
    <property type="entry name" value="HYDROLASE, PUTATIVE (AFU_ORTHOLOGUE AFUA_2G14860)-RELATED"/>
    <property type="match status" value="1"/>
</dbReference>
<gene>
    <name evidence="2" type="ORF">HCJ96_01700</name>
</gene>
<evidence type="ECO:0000313" key="3">
    <source>
        <dbReference type="Proteomes" id="UP000709336"/>
    </source>
</evidence>
<dbReference type="GO" id="GO:0016787">
    <property type="term" value="F:hydrolase activity"/>
    <property type="evidence" value="ECO:0007669"/>
    <property type="project" value="UniProtKB-KW"/>
</dbReference>
<evidence type="ECO:0000313" key="2">
    <source>
        <dbReference type="EMBL" id="NMH58737.1"/>
    </source>
</evidence>
<evidence type="ECO:0000259" key="1">
    <source>
        <dbReference type="Pfam" id="PF12697"/>
    </source>
</evidence>